<dbReference type="PANTHER" id="PTHR42085">
    <property type="entry name" value="F-BOX DOMAIN-CONTAINING PROTEIN"/>
    <property type="match status" value="1"/>
</dbReference>
<sequence length="209" mass="23874">MPPHKVPAGVMKKTARKDTKKKSRGECDRIAALNRARSPLLRLPAELRSRIYDYALVEERDIVLTAQTREPPLLHASRQIRAETVKMYYLSNKFSMDILNCDARLFSAFAQRVGEFERSGDDVFISVTTRAGAHWPNLLAWCRRVHEVKVWPMSPYGGVHGNVYDVIAAATTMAHQMRELPWETCLRVLDTMRVVAGSADLEWMDDLEM</sequence>
<accession>A0A9Q8UUC3</accession>
<evidence type="ECO:0000313" key="2">
    <source>
        <dbReference type="EMBL" id="UJO22748.1"/>
    </source>
</evidence>
<dbReference type="RefSeq" id="XP_047767114.1">
    <property type="nucleotide sequence ID" value="XM_047911264.1"/>
</dbReference>
<gene>
    <name evidence="2" type="ORF">CLAFUR5_12116</name>
</gene>
<reference evidence="2" key="1">
    <citation type="submission" date="2021-12" db="EMBL/GenBank/DDBJ databases">
        <authorList>
            <person name="Zaccaron A."/>
            <person name="Stergiopoulos I."/>
        </authorList>
    </citation>
    <scope>NUCLEOTIDE SEQUENCE</scope>
    <source>
        <strain evidence="2">Race5_Kim</strain>
    </source>
</reference>
<evidence type="ECO:0000313" key="3">
    <source>
        <dbReference type="Proteomes" id="UP000756132"/>
    </source>
</evidence>
<organism evidence="2 3">
    <name type="scientific">Passalora fulva</name>
    <name type="common">Tomato leaf mold</name>
    <name type="synonym">Cladosporium fulvum</name>
    <dbReference type="NCBI Taxonomy" id="5499"/>
    <lineage>
        <taxon>Eukaryota</taxon>
        <taxon>Fungi</taxon>
        <taxon>Dikarya</taxon>
        <taxon>Ascomycota</taxon>
        <taxon>Pezizomycotina</taxon>
        <taxon>Dothideomycetes</taxon>
        <taxon>Dothideomycetidae</taxon>
        <taxon>Mycosphaerellales</taxon>
        <taxon>Mycosphaerellaceae</taxon>
        <taxon>Fulvia</taxon>
    </lineage>
</organism>
<dbReference type="AlphaFoldDB" id="A0A9Q8UUC3"/>
<proteinExistence type="predicted"/>
<keyword evidence="3" id="KW-1185">Reference proteome</keyword>
<dbReference type="OrthoDB" id="62952at2759"/>
<dbReference type="GeneID" id="71991994"/>
<feature type="region of interest" description="Disordered" evidence="1">
    <location>
        <begin position="1"/>
        <end position="24"/>
    </location>
</feature>
<evidence type="ECO:0000256" key="1">
    <source>
        <dbReference type="SAM" id="MobiDB-lite"/>
    </source>
</evidence>
<dbReference type="Proteomes" id="UP000756132">
    <property type="component" value="Chromosome 10"/>
</dbReference>
<protein>
    <submittedName>
        <fullName evidence="2">Uncharacterized protein</fullName>
    </submittedName>
</protein>
<name>A0A9Q8UUC3_PASFU</name>
<feature type="compositionally biased region" description="Basic residues" evidence="1">
    <location>
        <begin position="13"/>
        <end position="23"/>
    </location>
</feature>
<dbReference type="InterPro" id="IPR038883">
    <property type="entry name" value="AN11006-like"/>
</dbReference>
<reference evidence="2" key="2">
    <citation type="journal article" date="2022" name="Microb. Genom.">
        <title>A chromosome-scale genome assembly of the tomato pathogen Cladosporium fulvum reveals a compartmentalized genome architecture and the presence of a dispensable chromosome.</title>
        <authorList>
            <person name="Zaccaron A.Z."/>
            <person name="Chen L.H."/>
            <person name="Samaras A."/>
            <person name="Stergiopoulos I."/>
        </authorList>
    </citation>
    <scope>NUCLEOTIDE SEQUENCE</scope>
    <source>
        <strain evidence="2">Race5_Kim</strain>
    </source>
</reference>
<dbReference type="EMBL" id="CP090172">
    <property type="protein sequence ID" value="UJO22748.1"/>
    <property type="molecule type" value="Genomic_DNA"/>
</dbReference>
<dbReference type="KEGG" id="ffu:CLAFUR5_12116"/>
<dbReference type="PANTHER" id="PTHR42085:SF1">
    <property type="entry name" value="F-BOX DOMAIN-CONTAINING PROTEIN"/>
    <property type="match status" value="1"/>
</dbReference>